<gene>
    <name evidence="1" type="ORF">HED55_25345</name>
</gene>
<comment type="caution">
    <text evidence="1">The sequence shown here is derived from an EMBL/GenBank/DDBJ whole genome shotgun (WGS) entry which is preliminary data.</text>
</comment>
<proteinExistence type="predicted"/>
<organism evidence="1 2">
    <name type="scientific">Brucella haematophila</name>
    <dbReference type="NCBI Taxonomy" id="419474"/>
    <lineage>
        <taxon>Bacteria</taxon>
        <taxon>Pseudomonadati</taxon>
        <taxon>Pseudomonadota</taxon>
        <taxon>Alphaproteobacteria</taxon>
        <taxon>Hyphomicrobiales</taxon>
        <taxon>Brucellaceae</taxon>
        <taxon>Brucella/Ochrobactrum group</taxon>
        <taxon>Brucella</taxon>
    </lineage>
</organism>
<evidence type="ECO:0000313" key="2">
    <source>
        <dbReference type="Proteomes" id="UP000704467"/>
    </source>
</evidence>
<sequence>MPWTITVIFFQLTSLPSNVAVFLVSAKLGFSNFLSAAHDIVCAGGLLVSQYVYWLVGDDKMLKEIPWNMYGENAQVLDEADIPVCEGCAYFCILKYEGIDQLISRLRIFDLDMRFHYMLYGHFSKTNAIILAGSLPSAREEFDGVRCHVGQLEVSSGSFYGTAPMTPPATKYALKVVDPGNTTLARNEMYTVWGFGIRPCSTHETEIALFPEEEAVRRAIEIVAEYDCSIDDERREEDRGRLAP</sequence>
<dbReference type="RefSeq" id="WP_138787139.1">
    <property type="nucleotide sequence ID" value="NZ_JBHEEQ010000021.1"/>
</dbReference>
<evidence type="ECO:0000313" key="1">
    <source>
        <dbReference type="EMBL" id="NKC05283.1"/>
    </source>
</evidence>
<protein>
    <submittedName>
        <fullName evidence="1">Uncharacterized protein</fullName>
    </submittedName>
</protein>
<dbReference type="Proteomes" id="UP000704467">
    <property type="component" value="Unassembled WGS sequence"/>
</dbReference>
<reference evidence="1 2" key="1">
    <citation type="submission" date="2020-03" db="EMBL/GenBank/DDBJ databases">
        <title>Whole genome sequencing of clinical and environmental type strains of Ochrobactrum.</title>
        <authorList>
            <person name="Dharne M."/>
        </authorList>
    </citation>
    <scope>NUCLEOTIDE SEQUENCE [LARGE SCALE GENOMIC DNA]</scope>
    <source>
        <strain evidence="1 2">CIP 109452</strain>
    </source>
</reference>
<accession>A0ABX1DUM4</accession>
<dbReference type="EMBL" id="JAAVLN010000004">
    <property type="protein sequence ID" value="NKC05283.1"/>
    <property type="molecule type" value="Genomic_DNA"/>
</dbReference>
<name>A0ABX1DUM4_9HYPH</name>
<keyword evidence="2" id="KW-1185">Reference proteome</keyword>